<feature type="domain" description="HTH araC/xylS-type" evidence="4">
    <location>
        <begin position="172"/>
        <end position="270"/>
    </location>
</feature>
<dbReference type="InterPro" id="IPR018060">
    <property type="entry name" value="HTH_AraC"/>
</dbReference>
<dbReference type="AlphaFoldDB" id="A0A326RW00"/>
<dbReference type="EMBL" id="QKTX01000004">
    <property type="protein sequence ID" value="PZV84564.1"/>
    <property type="molecule type" value="Genomic_DNA"/>
</dbReference>
<keyword evidence="2" id="KW-0238">DNA-binding</keyword>
<dbReference type="InterPro" id="IPR020449">
    <property type="entry name" value="Tscrpt_reg_AraC-type_HTH"/>
</dbReference>
<dbReference type="GO" id="GO:0003700">
    <property type="term" value="F:DNA-binding transcription factor activity"/>
    <property type="evidence" value="ECO:0007669"/>
    <property type="project" value="InterPro"/>
</dbReference>
<dbReference type="PROSITE" id="PS00041">
    <property type="entry name" value="HTH_ARAC_FAMILY_1"/>
    <property type="match status" value="1"/>
</dbReference>
<evidence type="ECO:0000313" key="5">
    <source>
        <dbReference type="EMBL" id="PZV84564.1"/>
    </source>
</evidence>
<evidence type="ECO:0000256" key="3">
    <source>
        <dbReference type="ARBA" id="ARBA00023163"/>
    </source>
</evidence>
<dbReference type="InterPro" id="IPR018062">
    <property type="entry name" value="HTH_AraC-typ_CS"/>
</dbReference>
<comment type="caution">
    <text evidence="5">The sequence shown here is derived from an EMBL/GenBank/DDBJ whole genome shotgun (WGS) entry which is preliminary data.</text>
</comment>
<accession>A0A326RW00</accession>
<dbReference type="SMART" id="SM00342">
    <property type="entry name" value="HTH_ARAC"/>
    <property type="match status" value="1"/>
</dbReference>
<proteinExistence type="predicted"/>
<sequence length="280" mass="32805">MQQLFQIFRVDSAEAQRISASPAEPHLHTYEELIIGMEGQLEHFIDFQTTVLEAPFVSFVTKGKVHRVIPQLKNGACDLWVIRFQSEFIPEITFQLYASYHNRAMLKLPDDYCFRRLTTLCQLLNEEMHQETPDLSVVRHLLTALFIMIESEKNKTHPKEFQLSPTQNTTLQNFLKILEENFRRPVGVDFYAEKLFMSARNLNLICKNILQQTVSEIIETRKLIEAKNQLTYSDKNISEIGYDLGFNEKAYFTNVFKKRTGQTPSEFREEMRKLLSRKVV</sequence>
<dbReference type="Pfam" id="PF12833">
    <property type="entry name" value="HTH_18"/>
    <property type="match status" value="1"/>
</dbReference>
<dbReference type="PANTHER" id="PTHR43280">
    <property type="entry name" value="ARAC-FAMILY TRANSCRIPTIONAL REGULATOR"/>
    <property type="match status" value="1"/>
</dbReference>
<dbReference type="Gene3D" id="2.60.120.10">
    <property type="entry name" value="Jelly Rolls"/>
    <property type="match status" value="1"/>
</dbReference>
<dbReference type="InterPro" id="IPR037923">
    <property type="entry name" value="HTH-like"/>
</dbReference>
<dbReference type="Gene3D" id="1.10.10.60">
    <property type="entry name" value="Homeodomain-like"/>
    <property type="match status" value="1"/>
</dbReference>
<keyword evidence="1" id="KW-0805">Transcription regulation</keyword>
<dbReference type="SUPFAM" id="SSF51215">
    <property type="entry name" value="Regulatory protein AraC"/>
    <property type="match status" value="1"/>
</dbReference>
<dbReference type="Proteomes" id="UP000248917">
    <property type="component" value="Unassembled WGS sequence"/>
</dbReference>
<keyword evidence="3" id="KW-0804">Transcription</keyword>
<dbReference type="GO" id="GO:0043565">
    <property type="term" value="F:sequence-specific DNA binding"/>
    <property type="evidence" value="ECO:0007669"/>
    <property type="project" value="InterPro"/>
</dbReference>
<protein>
    <submittedName>
        <fullName evidence="5">AraC family transcriptional regulator</fullName>
    </submittedName>
</protein>
<evidence type="ECO:0000259" key="4">
    <source>
        <dbReference type="PROSITE" id="PS01124"/>
    </source>
</evidence>
<name>A0A326RW00_9BACT</name>
<evidence type="ECO:0000256" key="1">
    <source>
        <dbReference type="ARBA" id="ARBA00023015"/>
    </source>
</evidence>
<evidence type="ECO:0000313" key="6">
    <source>
        <dbReference type="Proteomes" id="UP000248917"/>
    </source>
</evidence>
<dbReference type="PROSITE" id="PS01124">
    <property type="entry name" value="HTH_ARAC_FAMILY_2"/>
    <property type="match status" value="1"/>
</dbReference>
<dbReference type="OrthoDB" id="643086at2"/>
<organism evidence="5 6">
    <name type="scientific">Algoriphagus aquaeductus</name>
    <dbReference type="NCBI Taxonomy" id="475299"/>
    <lineage>
        <taxon>Bacteria</taxon>
        <taxon>Pseudomonadati</taxon>
        <taxon>Bacteroidota</taxon>
        <taxon>Cytophagia</taxon>
        <taxon>Cytophagales</taxon>
        <taxon>Cyclobacteriaceae</taxon>
        <taxon>Algoriphagus</taxon>
    </lineage>
</organism>
<dbReference type="PRINTS" id="PR00032">
    <property type="entry name" value="HTHARAC"/>
</dbReference>
<keyword evidence="6" id="KW-1185">Reference proteome</keyword>
<dbReference type="InterPro" id="IPR009057">
    <property type="entry name" value="Homeodomain-like_sf"/>
</dbReference>
<dbReference type="InterPro" id="IPR014710">
    <property type="entry name" value="RmlC-like_jellyroll"/>
</dbReference>
<dbReference type="RefSeq" id="WP_111392227.1">
    <property type="nucleotide sequence ID" value="NZ_QKTX01000004.1"/>
</dbReference>
<evidence type="ECO:0000256" key="2">
    <source>
        <dbReference type="ARBA" id="ARBA00023125"/>
    </source>
</evidence>
<reference evidence="5 6" key="1">
    <citation type="submission" date="2018-06" db="EMBL/GenBank/DDBJ databases">
        <title>Genomic Encyclopedia of Archaeal and Bacterial Type Strains, Phase II (KMG-II): from individual species to whole genera.</title>
        <authorList>
            <person name="Goeker M."/>
        </authorList>
    </citation>
    <scope>NUCLEOTIDE SEQUENCE [LARGE SCALE GENOMIC DNA]</scope>
    <source>
        <strain evidence="5 6">T4</strain>
    </source>
</reference>
<gene>
    <name evidence="5" type="ORF">CLV31_104215</name>
</gene>
<dbReference type="SUPFAM" id="SSF46689">
    <property type="entry name" value="Homeodomain-like"/>
    <property type="match status" value="1"/>
</dbReference>
<dbReference type="PANTHER" id="PTHR43280:SF32">
    <property type="entry name" value="TRANSCRIPTIONAL REGULATORY PROTEIN"/>
    <property type="match status" value="1"/>
</dbReference>